<dbReference type="InterPro" id="IPR006592">
    <property type="entry name" value="RNA_pol_N"/>
</dbReference>
<dbReference type="InterPro" id="IPR038120">
    <property type="entry name" value="Rpb1_funnel_sf"/>
</dbReference>
<accession>A0A813PRB6</accession>
<keyword evidence="3 6" id="KW-0808">Transferase</keyword>
<evidence type="ECO:0000256" key="1">
    <source>
        <dbReference type="ARBA" id="ARBA00006460"/>
    </source>
</evidence>
<dbReference type="Gene3D" id="1.10.274.100">
    <property type="entry name" value="RNA polymerase Rpb1, domain 3"/>
    <property type="match status" value="1"/>
</dbReference>
<dbReference type="Pfam" id="PF04992">
    <property type="entry name" value="RNA_pol_Rpb1_6"/>
    <property type="match status" value="1"/>
</dbReference>
<dbReference type="InterPro" id="IPR007075">
    <property type="entry name" value="RNA_pol_Rpb1_6"/>
</dbReference>
<dbReference type="EC" id="2.7.7.6" evidence="6"/>
<dbReference type="Pfam" id="PF04990">
    <property type="entry name" value="RNA_pol_Rpb1_7"/>
    <property type="match status" value="1"/>
</dbReference>
<dbReference type="Gene3D" id="6.20.50.80">
    <property type="match status" value="1"/>
</dbReference>
<dbReference type="InterPro" id="IPR007080">
    <property type="entry name" value="RNA_pol_Rpb1_1"/>
</dbReference>
<dbReference type="SMART" id="SM00663">
    <property type="entry name" value="RPOLA_N"/>
    <property type="match status" value="1"/>
</dbReference>
<dbReference type="Pfam" id="PF00623">
    <property type="entry name" value="RNA_pol_Rpb1_2"/>
    <property type="match status" value="1"/>
</dbReference>
<dbReference type="InterPro" id="IPR007083">
    <property type="entry name" value="RNA_pol_Rpb1_4"/>
</dbReference>
<dbReference type="Gene3D" id="3.30.1360.140">
    <property type="match status" value="1"/>
</dbReference>
<dbReference type="InterPro" id="IPR000722">
    <property type="entry name" value="RNA_pol_asu"/>
</dbReference>
<dbReference type="InterPro" id="IPR007073">
    <property type="entry name" value="RNA_pol_Rpb1_7"/>
</dbReference>
<dbReference type="InterPro" id="IPR007081">
    <property type="entry name" value="RNA_pol_Rpb1_5"/>
</dbReference>
<gene>
    <name evidence="8" type="ORF">IZO911_LOCUS4468</name>
    <name evidence="9" type="ORF">KXQ929_LOCUS15477</name>
</gene>
<dbReference type="Gene3D" id="1.10.132.30">
    <property type="match status" value="1"/>
</dbReference>
<proteinExistence type="inferred from homology"/>
<dbReference type="InterPro" id="IPR045867">
    <property type="entry name" value="DNA-dir_RpoC_beta_prime"/>
</dbReference>
<dbReference type="GO" id="GO:0006351">
    <property type="term" value="P:DNA-templated transcription"/>
    <property type="evidence" value="ECO:0007669"/>
    <property type="project" value="InterPro"/>
</dbReference>
<dbReference type="Gene3D" id="6.10.250.2940">
    <property type="match status" value="1"/>
</dbReference>
<dbReference type="InterPro" id="IPR044893">
    <property type="entry name" value="RNA_pol_Rpb1_clamp_domain"/>
</dbReference>
<name>A0A813PRB6_9BILA</name>
<protein>
    <recommendedName>
        <fullName evidence="6">DNA-directed RNA polymerase subunit</fullName>
        <ecNumber evidence="6">2.7.7.6</ecNumber>
    </recommendedName>
</protein>
<dbReference type="Pfam" id="PF04997">
    <property type="entry name" value="RNA_pol_Rpb1_1"/>
    <property type="match status" value="1"/>
</dbReference>
<dbReference type="EMBL" id="CAJOBB010000900">
    <property type="protein sequence ID" value="CAF3772985.1"/>
    <property type="molecule type" value="Genomic_DNA"/>
</dbReference>
<dbReference type="SUPFAM" id="SSF64484">
    <property type="entry name" value="beta and beta-prime subunits of DNA dependent RNA-polymerase"/>
    <property type="match status" value="1"/>
</dbReference>
<dbReference type="Proteomes" id="UP000663868">
    <property type="component" value="Unassembled WGS sequence"/>
</dbReference>
<dbReference type="GO" id="GO:0003899">
    <property type="term" value="F:DNA-directed RNA polymerase activity"/>
    <property type="evidence" value="ECO:0007669"/>
    <property type="project" value="UniProtKB-EC"/>
</dbReference>
<comment type="catalytic activity">
    <reaction evidence="6">
        <text>RNA(n) + a ribonucleoside 5'-triphosphate = RNA(n+1) + diphosphate</text>
        <dbReference type="Rhea" id="RHEA:21248"/>
        <dbReference type="Rhea" id="RHEA-COMP:14527"/>
        <dbReference type="Rhea" id="RHEA-COMP:17342"/>
        <dbReference type="ChEBI" id="CHEBI:33019"/>
        <dbReference type="ChEBI" id="CHEBI:61557"/>
        <dbReference type="ChEBI" id="CHEBI:140395"/>
        <dbReference type="EC" id="2.7.7.6"/>
    </reaction>
</comment>
<dbReference type="Gene3D" id="3.30.1490.180">
    <property type="entry name" value="RNA polymerase ii"/>
    <property type="match status" value="1"/>
</dbReference>
<evidence type="ECO:0000313" key="9">
    <source>
        <dbReference type="EMBL" id="CAF3772985.1"/>
    </source>
</evidence>
<dbReference type="Gene3D" id="1.10.150.390">
    <property type="match status" value="1"/>
</dbReference>
<evidence type="ECO:0000313" key="10">
    <source>
        <dbReference type="Proteomes" id="UP000663860"/>
    </source>
</evidence>
<reference evidence="8" key="1">
    <citation type="submission" date="2021-02" db="EMBL/GenBank/DDBJ databases">
        <authorList>
            <person name="Nowell W R."/>
        </authorList>
    </citation>
    <scope>NUCLEOTIDE SEQUENCE</scope>
</reference>
<dbReference type="PANTHER" id="PTHR19376">
    <property type="entry name" value="DNA-DIRECTED RNA POLYMERASE"/>
    <property type="match status" value="1"/>
</dbReference>
<dbReference type="InterPro" id="IPR042102">
    <property type="entry name" value="RNA_pol_Rpb1_3_sf"/>
</dbReference>
<dbReference type="GO" id="GO:0005665">
    <property type="term" value="C:RNA polymerase II, core complex"/>
    <property type="evidence" value="ECO:0007669"/>
    <property type="project" value="TreeGrafter"/>
</dbReference>
<dbReference type="PANTHER" id="PTHR19376:SF37">
    <property type="entry name" value="DNA-DIRECTED RNA POLYMERASE II SUBUNIT RPB1"/>
    <property type="match status" value="1"/>
</dbReference>
<evidence type="ECO:0000256" key="6">
    <source>
        <dbReference type="RuleBase" id="RU004279"/>
    </source>
</evidence>
<evidence type="ECO:0000256" key="5">
    <source>
        <dbReference type="ARBA" id="ARBA00023163"/>
    </source>
</evidence>
<keyword evidence="5 6" id="KW-0804">Transcription</keyword>
<dbReference type="EMBL" id="CAJNOE010000025">
    <property type="protein sequence ID" value="CAF0756618.1"/>
    <property type="molecule type" value="Genomic_DNA"/>
</dbReference>
<dbReference type="FunFam" id="4.10.860.120:FF:000005">
    <property type="entry name" value="DNA-directed RNA polymerase subunit"/>
    <property type="match status" value="1"/>
</dbReference>
<dbReference type="CDD" id="cd02584">
    <property type="entry name" value="RNAP_II_Rpb1_C"/>
    <property type="match status" value="1"/>
</dbReference>
<dbReference type="Pfam" id="PF05000">
    <property type="entry name" value="RNA_pol_Rpb1_4"/>
    <property type="match status" value="1"/>
</dbReference>
<evidence type="ECO:0000256" key="4">
    <source>
        <dbReference type="ARBA" id="ARBA00022695"/>
    </source>
</evidence>
<dbReference type="Pfam" id="PF04998">
    <property type="entry name" value="RNA_pol_Rpb1_5"/>
    <property type="match status" value="1"/>
</dbReference>
<dbReference type="Pfam" id="PF04983">
    <property type="entry name" value="RNA_pol_Rpb1_3"/>
    <property type="match status" value="1"/>
</dbReference>
<comment type="similarity">
    <text evidence="1 6">Belongs to the RNA polymerase beta' chain family.</text>
</comment>
<comment type="caution">
    <text evidence="8">The sequence shown here is derived from an EMBL/GenBank/DDBJ whole genome shotgun (WGS) entry which is preliminary data.</text>
</comment>
<dbReference type="FunFam" id="1.10.274.100:FF:000001">
    <property type="entry name" value="DNA-directed RNA polymerase subunit"/>
    <property type="match status" value="1"/>
</dbReference>
<sequence>MVYFNNKIVDSNVPYRNVRCIQFGVLSPDEIVRMSVTNPPIKYPQLMEGGRPKQGGPIDPRLGPLDRKSQCKTCQSSYNQCPGHFGHIQLIKPVYHVSFLSKILKILRCICYHCSKLLIDPHNEKIIEIIRTTEGKHYQRFNSIYNICKRQEICIETENKSFNSCGRHQPKYSRSDLHLYIQWKQQSKMKLSVEDVLSILKKIPNSICHILGMDPRYVRPDWMIITVLPVLPIVIEFYAKCIRPLVLLRNHDDLTYNLQNILKANEILREDIACGASAHIIEADIHCLQYCCSKLIENRICIKSQLCYQNRKSIKDRLQDRICNHLKSKSVYFTGQTIVTSDPNLAIDQIGVPHTIANDLTVPEIVTPFNIKWLEELIHLNAVKYIIKRDTNQRIDLRSYRKPSHLQLQYGYIVERYMMNDDLVAVTRHSTDNKTSMMGYRVKILPWSTFRLNYLLTTSLSNDRIVLHLPQSVETKTEVSQLMMVPRLITYPYLNRSRITISHDILTGITKMTHRDVFIEKSHFMDLLMQISSWNGYVPQATILKPKPLWTGKQLFSLILPEEISYIGTHVHHPCDEDDGSFKWISPADTKVIIENGRLLLGIVCKRTLSTKMKSLVNLMFMECGYHIVSQFSNHIQIIVNNWLMLEGYSIGIADIIIDQETYNKIDILINRTKNDVHKVLVKVYKDSLEPSPGNSLIQTFDNMVDSLFLQCRYCSRSLVQKSLSNLNQSKTMIVNLDQQSTFRILNATTCIGQQYVEEKRIHFGFKHRTLPHFVKDDYGPESKGFIENSYLQGLTPTEFYFHAMHQRDYFVNKIFKQININYIEKHLIKSLETIMIKYDGTVRNQDEQIIQFIYGDDGLNEEYLENQSIISLKPANKVFENSCKFNLSAGENDLRKYLTDDVLTDLYTNESLQILDDEWKQLNEDRLNLRQIFPSGNTSNIFLPCNLERLIYKTKKKFNISNHTQSNFSPIKVIETLEKLIERLIIISGNNLLSQYNSTMLFNILLRSSLSSRQVLQFHHLTNEAFDWLCYQIEKRFQQSQIQPSEMVGITAAQSIIKPSRIIILYAFIYGGVSKKNVTLGIPRLREILHLSKKPKTPSLTVYLTGQARNEAEKCQQVLNRLEHCTLKKVISNTSIYYDPNPQQTVIAEDQKWVNAYYEMPNQNIANISQWLLRIELDRKQMTDKTLTMEQISEKISQHYGHCLNVIFNDDNAEQLVLHIRTVDQSKNEARDDTTRINDVTFLRYLESSMLSNLTLQGIEAISKVYMVNPKVDESKKRIQINENGEIEKIAEWMLETDGTALKKVLAIKDVDSRRTISNDIVEIFDVLGIEAVRKAIQHEINHVISFNGAYVNSRHVALLCDIMTTKGHLMGITKSGINREDLGPIMRCSFKEIADVFIEAAEHAEQDLLKGISDNILLGQLPKIGTGSFDLLLDIQKCTLKL</sequence>
<dbReference type="FunFam" id="3.30.1360.140:FF:000001">
    <property type="entry name" value="DNA-directed RNA polymerase subunit"/>
    <property type="match status" value="1"/>
</dbReference>
<dbReference type="InterPro" id="IPR038593">
    <property type="entry name" value="RNA_pol_Rpb1_7_sf"/>
</dbReference>
<dbReference type="GO" id="GO:0003677">
    <property type="term" value="F:DNA binding"/>
    <property type="evidence" value="ECO:0007669"/>
    <property type="project" value="InterPro"/>
</dbReference>
<dbReference type="InterPro" id="IPR007066">
    <property type="entry name" value="RNA_pol_Rpb1_3"/>
</dbReference>
<dbReference type="Gene3D" id="4.10.860.120">
    <property type="entry name" value="RNA polymerase II, clamp domain"/>
    <property type="match status" value="1"/>
</dbReference>
<keyword evidence="4 6" id="KW-0548">Nucleotidyltransferase</keyword>
<evidence type="ECO:0000313" key="8">
    <source>
        <dbReference type="EMBL" id="CAF0756618.1"/>
    </source>
</evidence>
<dbReference type="Proteomes" id="UP000663860">
    <property type="component" value="Unassembled WGS sequence"/>
</dbReference>
<evidence type="ECO:0000256" key="3">
    <source>
        <dbReference type="ARBA" id="ARBA00022679"/>
    </source>
</evidence>
<dbReference type="Gene3D" id="2.40.40.20">
    <property type="match status" value="1"/>
</dbReference>
<keyword evidence="2 6" id="KW-0240">DNA-directed RNA polymerase</keyword>
<organism evidence="8 10">
    <name type="scientific">Adineta steineri</name>
    <dbReference type="NCBI Taxonomy" id="433720"/>
    <lineage>
        <taxon>Eukaryota</taxon>
        <taxon>Metazoa</taxon>
        <taxon>Spiralia</taxon>
        <taxon>Gnathifera</taxon>
        <taxon>Rotifera</taxon>
        <taxon>Eurotatoria</taxon>
        <taxon>Bdelloidea</taxon>
        <taxon>Adinetida</taxon>
        <taxon>Adinetidae</taxon>
        <taxon>Adineta</taxon>
    </lineage>
</organism>
<comment type="function">
    <text evidence="6">DNA-dependent RNA polymerase catalyzes the transcription of DNA into RNA using the four ribonucleoside triphosphates as substrates.</text>
</comment>
<feature type="domain" description="RNA polymerase N-terminal" evidence="7">
    <location>
        <begin position="221"/>
        <end position="513"/>
    </location>
</feature>
<evidence type="ECO:0000259" key="7">
    <source>
        <dbReference type="SMART" id="SM00663"/>
    </source>
</evidence>
<evidence type="ECO:0000256" key="2">
    <source>
        <dbReference type="ARBA" id="ARBA00022478"/>
    </source>
</evidence>